<dbReference type="EMBL" id="AJYC02000035">
    <property type="protein sequence ID" value="EKT82399.1"/>
    <property type="molecule type" value="Genomic_DNA"/>
</dbReference>
<reference evidence="2 3" key="1">
    <citation type="journal article" date="2013" name="Genome Announc.">
        <title>Draft Genome Sequence of Rhodococcus opacus Strain M213 Shows a Diverse Catabolic Potential.</title>
        <authorList>
            <person name="Pathak A."/>
            <person name="Green S.J."/>
            <person name="Ogram A."/>
            <person name="Chauhan A."/>
        </authorList>
    </citation>
    <scope>NUCLEOTIDE SEQUENCE [LARGE SCALE GENOMIC DNA]</scope>
    <source>
        <strain evidence="2 3">M213</strain>
    </source>
</reference>
<keyword evidence="1" id="KW-1133">Transmembrane helix</keyword>
<gene>
    <name evidence="2" type="ORF">WSS_A12618</name>
</gene>
<feature type="transmembrane region" description="Helical" evidence="1">
    <location>
        <begin position="17"/>
        <end position="38"/>
    </location>
</feature>
<keyword evidence="1" id="KW-0472">Membrane</keyword>
<evidence type="ECO:0000313" key="2">
    <source>
        <dbReference type="EMBL" id="EKT82399.1"/>
    </source>
</evidence>
<proteinExistence type="predicted"/>
<accession>K8XLW3</accession>
<comment type="caution">
    <text evidence="2">The sequence shown here is derived from an EMBL/GenBank/DDBJ whole genome shotgun (WGS) entry which is preliminary data.</text>
</comment>
<organism evidence="2 3">
    <name type="scientific">Rhodococcus opacus M213</name>
    <dbReference type="NCBI Taxonomy" id="1129896"/>
    <lineage>
        <taxon>Bacteria</taxon>
        <taxon>Bacillati</taxon>
        <taxon>Actinomycetota</taxon>
        <taxon>Actinomycetes</taxon>
        <taxon>Mycobacteriales</taxon>
        <taxon>Nocardiaceae</taxon>
        <taxon>Rhodococcus</taxon>
    </lineage>
</organism>
<dbReference type="Proteomes" id="UP000005951">
    <property type="component" value="Unassembled WGS sequence"/>
</dbReference>
<sequence length="42" mass="4614">MVAEADVEDRQRFQRSVLAYCGLVVLLAPLVAWALIVVPTSL</sequence>
<evidence type="ECO:0000256" key="1">
    <source>
        <dbReference type="SAM" id="Phobius"/>
    </source>
</evidence>
<protein>
    <submittedName>
        <fullName evidence="2">Dicarboxylate carrier protein</fullName>
    </submittedName>
</protein>
<evidence type="ECO:0000313" key="3">
    <source>
        <dbReference type="Proteomes" id="UP000005951"/>
    </source>
</evidence>
<name>K8XLW3_RHOOP</name>
<dbReference type="AlphaFoldDB" id="K8XLW3"/>
<keyword evidence="1" id="KW-0812">Transmembrane</keyword>